<feature type="non-terminal residue" evidence="1">
    <location>
        <position position="298"/>
    </location>
</feature>
<dbReference type="Proteomes" id="UP001140094">
    <property type="component" value="Unassembled WGS sequence"/>
</dbReference>
<gene>
    <name evidence="1" type="ORF">H4R20_006511</name>
</gene>
<keyword evidence="2" id="KW-1185">Reference proteome</keyword>
<accession>A0A9W8LNL2</accession>
<organism evidence="1 2">
    <name type="scientific">Coemansia guatemalensis</name>
    <dbReference type="NCBI Taxonomy" id="2761395"/>
    <lineage>
        <taxon>Eukaryota</taxon>
        <taxon>Fungi</taxon>
        <taxon>Fungi incertae sedis</taxon>
        <taxon>Zoopagomycota</taxon>
        <taxon>Kickxellomycotina</taxon>
        <taxon>Kickxellomycetes</taxon>
        <taxon>Kickxellales</taxon>
        <taxon>Kickxellaceae</taxon>
        <taxon>Coemansia</taxon>
    </lineage>
</organism>
<dbReference type="EMBL" id="JANBUO010002865">
    <property type="protein sequence ID" value="KAJ2793542.1"/>
    <property type="molecule type" value="Genomic_DNA"/>
</dbReference>
<name>A0A9W8LNL2_9FUNG</name>
<reference evidence="1" key="1">
    <citation type="submission" date="2022-07" db="EMBL/GenBank/DDBJ databases">
        <title>Phylogenomic reconstructions and comparative analyses of Kickxellomycotina fungi.</title>
        <authorList>
            <person name="Reynolds N.K."/>
            <person name="Stajich J.E."/>
            <person name="Barry K."/>
            <person name="Grigoriev I.V."/>
            <person name="Crous P."/>
            <person name="Smith M.E."/>
        </authorList>
    </citation>
    <scope>NUCLEOTIDE SEQUENCE</scope>
    <source>
        <strain evidence="1">NRRL 1565</strain>
    </source>
</reference>
<proteinExistence type="predicted"/>
<dbReference type="OrthoDB" id="2283954at2759"/>
<evidence type="ECO:0000313" key="2">
    <source>
        <dbReference type="Proteomes" id="UP001140094"/>
    </source>
</evidence>
<sequence>MKEMPQGVSVVKCGIGSVNWNEHYHPRLLQHVSDVNQATTQTYFFARYILLQEFSKGLSDDLSYIKKSFFQQIYMALTSGNSNSTDAPGTLKARELIATYLEGYMGTGFSKVQLERPGASSNVEACRMLTAYKNNISCHFGEQLCHVVNVLMKVRTRVSEIRNELKGKPGQMRKSINAACREQVYEPARCLKEAIRSRTPDTTNLDDFALEQFAKLQGVLSAYKDDYKFRKDDRYYDVKAAPLNHLKAYYHLAVLLEKEHKAYIQPFLIRRSWIPAHMLIDLPVLRANILDHIKEPHA</sequence>
<evidence type="ECO:0000313" key="1">
    <source>
        <dbReference type="EMBL" id="KAJ2793542.1"/>
    </source>
</evidence>
<comment type="caution">
    <text evidence="1">The sequence shown here is derived from an EMBL/GenBank/DDBJ whole genome shotgun (WGS) entry which is preliminary data.</text>
</comment>
<dbReference type="AlphaFoldDB" id="A0A9W8LNL2"/>
<protein>
    <submittedName>
        <fullName evidence="1">Uncharacterized protein</fullName>
    </submittedName>
</protein>